<accession>A0A0W0S9T2</accession>
<feature type="domain" description="Adenosine deaminase" evidence="6">
    <location>
        <begin position="47"/>
        <end position="361"/>
    </location>
</feature>
<evidence type="ECO:0000256" key="3">
    <source>
        <dbReference type="ARBA" id="ARBA00022723"/>
    </source>
</evidence>
<keyword evidence="4 7" id="KW-0378">Hydrolase</keyword>
<dbReference type="EMBL" id="LNXW01000013">
    <property type="protein sequence ID" value="KTC79669.1"/>
    <property type="molecule type" value="Genomic_DNA"/>
</dbReference>
<dbReference type="SUPFAM" id="SSF51556">
    <property type="entry name" value="Metallo-dependent hydrolases"/>
    <property type="match status" value="1"/>
</dbReference>
<dbReference type="InterPro" id="IPR032466">
    <property type="entry name" value="Metal_Hydrolase"/>
</dbReference>
<sequence>MQERFFKEASSDFSIKLPSLSLEDLHHLQTLCDEDVDINTLLIQKMPKTDLHVHAEAGFLIDIELAKIIAERNNIPFPYDLIDEQTQQWKFTGSDDLDQFIKDFRRISNLLKTPQDIEDLTYAFYKYCYEHHVIFALPGISWIQCKEHITFVEFNQAYNRGIARGIKEFGDVTTLRLRYYQERHIDPEDFQSIWASIQQYPNPMVTTIGLAGAEDGFPLERFFNFFAEINHYRQQKGNPWYFITAHIEPEAQKHTLEIAKKYLDRFAHGRNVANYPELEKTLKFDGITLELCPLSDVAFFPKSIPNLKSHTQFQTLFKDEMISLNSDDPAFCGPIDEVYQAVFKELECDMALLFRCTYNGLFAVAPSTLEAMHRFAPEMYQDHMLFLKHSMLKLKFFEQYFHLLQEIRTINDEYRELKKLILGISLHTPISELNHLSSSLLKIGKETSINSLIDIKQEIIRTAKLLEKNTLHALEKFEHNCLLAQEQNIYCLEP</sequence>
<evidence type="ECO:0000256" key="1">
    <source>
        <dbReference type="ARBA" id="ARBA00001947"/>
    </source>
</evidence>
<dbReference type="PANTHER" id="PTHR43114:SF6">
    <property type="entry name" value="ADENINE DEAMINASE"/>
    <property type="match status" value="1"/>
</dbReference>
<dbReference type="PATRIC" id="fig|28084.5.peg.1833"/>
<name>A0A0W0S9T2_9GAMM</name>
<evidence type="ECO:0000313" key="9">
    <source>
        <dbReference type="Proteomes" id="UP000054921"/>
    </source>
</evidence>
<evidence type="ECO:0000313" key="8">
    <source>
        <dbReference type="EMBL" id="VEB37731.1"/>
    </source>
</evidence>
<proteinExistence type="inferred from homology"/>
<dbReference type="GO" id="GO:0005829">
    <property type="term" value="C:cytosol"/>
    <property type="evidence" value="ECO:0007669"/>
    <property type="project" value="TreeGrafter"/>
</dbReference>
<evidence type="ECO:0000313" key="7">
    <source>
        <dbReference type="EMBL" id="KTC79669.1"/>
    </source>
</evidence>
<dbReference type="RefSeq" id="WP_028380457.1">
    <property type="nucleotide sequence ID" value="NZ_CAAAIT010000001.1"/>
</dbReference>
<evidence type="ECO:0000256" key="4">
    <source>
        <dbReference type="ARBA" id="ARBA00022801"/>
    </source>
</evidence>
<evidence type="ECO:0000256" key="5">
    <source>
        <dbReference type="ARBA" id="ARBA00022833"/>
    </source>
</evidence>
<reference evidence="7 9" key="1">
    <citation type="submission" date="2015-11" db="EMBL/GenBank/DDBJ databases">
        <title>Genomic analysis of 38 Legionella species identifies large and diverse effector repertoires.</title>
        <authorList>
            <person name="Burstein D."/>
            <person name="Amaro F."/>
            <person name="Zusman T."/>
            <person name="Lifshitz Z."/>
            <person name="Cohen O."/>
            <person name="Gilbert J.A."/>
            <person name="Pupko T."/>
            <person name="Shuman H.A."/>
            <person name="Segal G."/>
        </authorList>
    </citation>
    <scope>NUCLEOTIDE SEQUENCE [LARGE SCALE GENOMIC DNA]</scope>
    <source>
        <strain evidence="7 9">ORW</strain>
    </source>
</reference>
<dbReference type="AlphaFoldDB" id="A0A0W0S9T2"/>
<protein>
    <submittedName>
        <fullName evidence="7">Adenosine deaminase</fullName>
        <ecNumber evidence="8">3.5.4.2</ecNumber>
        <ecNumber evidence="7">3.5.4.4</ecNumber>
    </submittedName>
</protein>
<dbReference type="EMBL" id="LR134173">
    <property type="protein sequence ID" value="VEB37731.1"/>
    <property type="molecule type" value="Genomic_DNA"/>
</dbReference>
<dbReference type="InterPro" id="IPR001365">
    <property type="entry name" value="A_deaminase_dom"/>
</dbReference>
<keyword evidence="5" id="KW-0862">Zinc</keyword>
<dbReference type="PANTHER" id="PTHR43114">
    <property type="entry name" value="ADENINE DEAMINASE"/>
    <property type="match status" value="1"/>
</dbReference>
<evidence type="ECO:0000259" key="6">
    <source>
        <dbReference type="Pfam" id="PF00962"/>
    </source>
</evidence>
<keyword evidence="10" id="KW-1185">Reference proteome</keyword>
<organism evidence="7 9">
    <name type="scientific">Legionella cherrii</name>
    <dbReference type="NCBI Taxonomy" id="28084"/>
    <lineage>
        <taxon>Bacteria</taxon>
        <taxon>Pseudomonadati</taxon>
        <taxon>Pseudomonadota</taxon>
        <taxon>Gammaproteobacteria</taxon>
        <taxon>Legionellales</taxon>
        <taxon>Legionellaceae</taxon>
        <taxon>Legionella</taxon>
    </lineage>
</organism>
<dbReference type="GO" id="GO:0000034">
    <property type="term" value="F:adenine deaminase activity"/>
    <property type="evidence" value="ECO:0007669"/>
    <property type="project" value="UniProtKB-EC"/>
</dbReference>
<dbReference type="OrthoDB" id="105475at2"/>
<comment type="similarity">
    <text evidence="2">Belongs to the metallo-dependent hydrolases superfamily. Adenosine and AMP deaminases family.</text>
</comment>
<dbReference type="Proteomes" id="UP000054921">
    <property type="component" value="Unassembled WGS sequence"/>
</dbReference>
<dbReference type="EC" id="3.5.4.2" evidence="8"/>
<dbReference type="EC" id="3.5.4.4" evidence="7"/>
<evidence type="ECO:0000313" key="10">
    <source>
        <dbReference type="Proteomes" id="UP000277577"/>
    </source>
</evidence>
<dbReference type="Proteomes" id="UP000277577">
    <property type="component" value="Chromosome"/>
</dbReference>
<evidence type="ECO:0000256" key="2">
    <source>
        <dbReference type="ARBA" id="ARBA00006676"/>
    </source>
</evidence>
<keyword evidence="3" id="KW-0479">Metal-binding</keyword>
<comment type="cofactor">
    <cofactor evidence="1">
        <name>Zn(2+)</name>
        <dbReference type="ChEBI" id="CHEBI:29105"/>
    </cofactor>
</comment>
<reference evidence="8 10" key="2">
    <citation type="submission" date="2018-12" db="EMBL/GenBank/DDBJ databases">
        <authorList>
            <consortium name="Pathogen Informatics"/>
        </authorList>
    </citation>
    <scope>NUCLEOTIDE SEQUENCE [LARGE SCALE GENOMIC DNA]</scope>
    <source>
        <strain evidence="8 10">NCTC11976</strain>
    </source>
</reference>
<dbReference type="Gene3D" id="3.20.20.140">
    <property type="entry name" value="Metal-dependent hydrolases"/>
    <property type="match status" value="1"/>
</dbReference>
<dbReference type="Pfam" id="PF00962">
    <property type="entry name" value="A_deaminase"/>
    <property type="match status" value="1"/>
</dbReference>
<dbReference type="GO" id="GO:0046872">
    <property type="term" value="F:metal ion binding"/>
    <property type="evidence" value="ECO:0007669"/>
    <property type="project" value="UniProtKB-KW"/>
</dbReference>
<dbReference type="STRING" id="28084.Lche_1689"/>
<dbReference type="InterPro" id="IPR006330">
    <property type="entry name" value="Ado/ade_deaminase"/>
</dbReference>
<dbReference type="GO" id="GO:0043103">
    <property type="term" value="P:hypoxanthine salvage"/>
    <property type="evidence" value="ECO:0007669"/>
    <property type="project" value="TreeGrafter"/>
</dbReference>
<gene>
    <name evidence="7" type="primary">add_4</name>
    <name evidence="8" type="synonym">add_2</name>
    <name evidence="7" type="ORF">Lche_1689</name>
    <name evidence="8" type="ORF">NCTC11976_02365</name>
</gene>
<dbReference type="GO" id="GO:0006146">
    <property type="term" value="P:adenine catabolic process"/>
    <property type="evidence" value="ECO:0007669"/>
    <property type="project" value="TreeGrafter"/>
</dbReference>